<feature type="transmembrane region" description="Helical" evidence="2">
    <location>
        <begin position="101"/>
        <end position="121"/>
    </location>
</feature>
<dbReference type="Gene3D" id="3.40.50.720">
    <property type="entry name" value="NAD(P)-binding Rossmann-like Domain"/>
    <property type="match status" value="2"/>
</dbReference>
<dbReference type="RefSeq" id="WP_112783258.1">
    <property type="nucleotide sequence ID" value="NZ_CP030041.1"/>
</dbReference>
<dbReference type="Pfam" id="PF02719">
    <property type="entry name" value="Polysacc_synt_2"/>
    <property type="match status" value="1"/>
</dbReference>
<accession>A0A2Z4IFH6</accession>
<comment type="similarity">
    <text evidence="1">Belongs to the polysaccharide synthase family.</text>
</comment>
<dbReference type="InterPro" id="IPR003781">
    <property type="entry name" value="CoA-bd"/>
</dbReference>
<proteinExistence type="inferred from homology"/>
<sequence length="624" mass="69975">MINWITRTLDSVILFHSIIIAYFLRLNFEWELISAYPVMASGLTFAVLGGSAMVFIESYGWVGSKSRINNIALVAVIVSVALLVTFMLGKLVGPVSEDISSVPLSVLIIAALLAFFTMILYRLLIKEFYGMFVDSRRPKKHIVIFGAGEAGRLSKTVLDSQVGNNQKIHAFLDDDIEKVGDTIGGVPVYKGLQNLRQLKEDLGISDLLISVMCISPKRKKEIIEKCLQLGIKVSIVPSIDEWVKGGFNVGKIRKIKIEDLLSRTEISLDNPAVYHQIHHSVVMVTGAAGSIGSELCRQIIAHKPALLIMVDKAESSLYDIEQEFKVINWKSPVTPILVDIRDKKKMERVFKEFKPDIVYHAAAYKHVPMMENYPEEAVTSNILATKNLADLSVLYNVKQFVFVSTDKAVNPTNVMGASKRIAEIYIQALSDYLDVDKGQVTRFAITRFGNVLGSNGSVIPLFKKQIEQGGPVLVTDPNISRYFMTISEACQLILEAGAMSKGSEIFIFDMGEPVKILELAKKMIQLSDKKIEKDIKIVFTGLREGEKLHEELVCHAERIQVTHHPKIQVVKMDPLAFSKVNYQIEFFERLLVHDSVTDIVRHIKQIVPEYISNTSRYSVLDRMN</sequence>
<dbReference type="Pfam" id="PF02629">
    <property type="entry name" value="CoA_binding"/>
    <property type="match status" value="1"/>
</dbReference>
<evidence type="ECO:0000259" key="3">
    <source>
        <dbReference type="Pfam" id="PF02629"/>
    </source>
</evidence>
<dbReference type="AlphaFoldDB" id="A0A2Z4IFH6"/>
<dbReference type="EMBL" id="CP030041">
    <property type="protein sequence ID" value="AWW29861.1"/>
    <property type="molecule type" value="Genomic_DNA"/>
</dbReference>
<dbReference type="InterPro" id="IPR036291">
    <property type="entry name" value="NAD(P)-bd_dom_sf"/>
</dbReference>
<keyword evidence="2" id="KW-0812">Transmembrane</keyword>
<dbReference type="SUPFAM" id="SSF53335">
    <property type="entry name" value="S-adenosyl-L-methionine-dependent methyltransferases"/>
    <property type="match status" value="1"/>
</dbReference>
<dbReference type="OrthoDB" id="9803111at2"/>
<evidence type="ECO:0000313" key="6">
    <source>
        <dbReference type="Proteomes" id="UP000248688"/>
    </source>
</evidence>
<dbReference type="Proteomes" id="UP000248688">
    <property type="component" value="Chromosome"/>
</dbReference>
<feature type="transmembrane region" description="Helical" evidence="2">
    <location>
        <begin position="12"/>
        <end position="28"/>
    </location>
</feature>
<feature type="transmembrane region" description="Helical" evidence="2">
    <location>
        <begin position="68"/>
        <end position="89"/>
    </location>
</feature>
<evidence type="ECO:0000256" key="1">
    <source>
        <dbReference type="ARBA" id="ARBA00007430"/>
    </source>
</evidence>
<evidence type="ECO:0000256" key="2">
    <source>
        <dbReference type="SAM" id="Phobius"/>
    </source>
</evidence>
<dbReference type="InterPro" id="IPR003869">
    <property type="entry name" value="Polysac_CapD-like"/>
</dbReference>
<keyword evidence="6" id="KW-1185">Reference proteome</keyword>
<dbReference type="InterPro" id="IPR051203">
    <property type="entry name" value="Polysaccharide_Synthase-Rel"/>
</dbReference>
<evidence type="ECO:0000259" key="4">
    <source>
        <dbReference type="Pfam" id="PF02719"/>
    </source>
</evidence>
<gene>
    <name evidence="5" type="ORF">DN752_06855</name>
</gene>
<name>A0A2Z4IFH6_9BACT</name>
<keyword evidence="2" id="KW-0472">Membrane</keyword>
<dbReference type="PANTHER" id="PTHR43318">
    <property type="entry name" value="UDP-N-ACETYLGLUCOSAMINE 4,6-DEHYDRATASE"/>
    <property type="match status" value="1"/>
</dbReference>
<organism evidence="5 6">
    <name type="scientific">Echinicola strongylocentroti</name>
    <dbReference type="NCBI Taxonomy" id="1795355"/>
    <lineage>
        <taxon>Bacteria</taxon>
        <taxon>Pseudomonadati</taxon>
        <taxon>Bacteroidota</taxon>
        <taxon>Cytophagia</taxon>
        <taxon>Cytophagales</taxon>
        <taxon>Cyclobacteriaceae</taxon>
        <taxon>Echinicola</taxon>
    </lineage>
</organism>
<dbReference type="KEGG" id="est:DN752_06855"/>
<feature type="transmembrane region" description="Helical" evidence="2">
    <location>
        <begin position="34"/>
        <end position="56"/>
    </location>
</feature>
<feature type="domain" description="Polysaccharide biosynthesis protein CapD-like" evidence="4">
    <location>
        <begin position="282"/>
        <end position="571"/>
    </location>
</feature>
<dbReference type="InterPro" id="IPR029063">
    <property type="entry name" value="SAM-dependent_MTases_sf"/>
</dbReference>
<keyword evidence="2" id="KW-1133">Transmembrane helix</keyword>
<dbReference type="CDD" id="cd05237">
    <property type="entry name" value="UDP_invert_4-6DH_SDR_e"/>
    <property type="match status" value="1"/>
</dbReference>
<protein>
    <submittedName>
        <fullName evidence="5">Polysaccharide biosynthesis protein</fullName>
    </submittedName>
</protein>
<dbReference type="PANTHER" id="PTHR43318:SF1">
    <property type="entry name" value="POLYSACCHARIDE BIOSYNTHESIS PROTEIN EPSC-RELATED"/>
    <property type="match status" value="1"/>
</dbReference>
<dbReference type="SUPFAM" id="SSF51735">
    <property type="entry name" value="NAD(P)-binding Rossmann-fold domains"/>
    <property type="match status" value="1"/>
</dbReference>
<evidence type="ECO:0000313" key="5">
    <source>
        <dbReference type="EMBL" id="AWW29861.1"/>
    </source>
</evidence>
<reference evidence="5 6" key="1">
    <citation type="submission" date="2018-06" db="EMBL/GenBank/DDBJ databases">
        <title>Echinicola strongylocentroti sp. nov., isolated from a sea urchin Strongylocentrotus intermedius.</title>
        <authorList>
            <person name="Bae S.S."/>
        </authorList>
    </citation>
    <scope>NUCLEOTIDE SEQUENCE [LARGE SCALE GENOMIC DNA]</scope>
    <source>
        <strain evidence="5 6">MEBiC08714</strain>
    </source>
</reference>
<feature type="domain" description="CoA-binding" evidence="3">
    <location>
        <begin position="140"/>
        <end position="234"/>
    </location>
</feature>